<evidence type="ECO:0000313" key="3">
    <source>
        <dbReference type="Proteomes" id="UP000243579"/>
    </source>
</evidence>
<name>A0A1V9Y8Z9_ACHHY</name>
<proteinExistence type="predicted"/>
<evidence type="ECO:0000313" key="2">
    <source>
        <dbReference type="EMBL" id="OQR82128.1"/>
    </source>
</evidence>
<keyword evidence="3" id="KW-1185">Reference proteome</keyword>
<protein>
    <submittedName>
        <fullName evidence="2">Uncharacterized protein</fullName>
    </submittedName>
</protein>
<comment type="caution">
    <text evidence="2">The sequence shown here is derived from an EMBL/GenBank/DDBJ whole genome shotgun (WGS) entry which is preliminary data.</text>
</comment>
<sequence>MSPQHTTTRLATTAIETNVPVVLSFELPFHTAMVIHDTNKHRATVVESRFLLSGAEYIELELVTVAKAPLVASGLYFGATVHVASRHTTSRRYLAGHSFQRELRWSSRRSTKSAFRIVSLDGRSGPLELDDAFCLQSVHWPAFYASFSRKGPAHCLGSLVLARGLVSATPLRATNALHRETSLSLLRQPQQDIHDGVPTVYVSEDSFDTDIEPDEEVGEALYVIAPPRIGTTQYSSRYTERGPRDDPPQVAYRADWRQRSMPSCTA</sequence>
<organism evidence="2 3">
    <name type="scientific">Achlya hypogyna</name>
    <name type="common">Oomycete</name>
    <name type="synonym">Protoachlya hypogyna</name>
    <dbReference type="NCBI Taxonomy" id="1202772"/>
    <lineage>
        <taxon>Eukaryota</taxon>
        <taxon>Sar</taxon>
        <taxon>Stramenopiles</taxon>
        <taxon>Oomycota</taxon>
        <taxon>Saprolegniomycetes</taxon>
        <taxon>Saprolegniales</taxon>
        <taxon>Achlyaceae</taxon>
        <taxon>Achlya</taxon>
    </lineage>
</organism>
<dbReference type="EMBL" id="JNBR01002568">
    <property type="protein sequence ID" value="OQR82128.1"/>
    <property type="molecule type" value="Genomic_DNA"/>
</dbReference>
<dbReference type="Proteomes" id="UP000243579">
    <property type="component" value="Unassembled WGS sequence"/>
</dbReference>
<feature type="region of interest" description="Disordered" evidence="1">
    <location>
        <begin position="233"/>
        <end position="266"/>
    </location>
</feature>
<dbReference type="OrthoDB" id="75891at2759"/>
<evidence type="ECO:0000256" key="1">
    <source>
        <dbReference type="SAM" id="MobiDB-lite"/>
    </source>
</evidence>
<gene>
    <name evidence="2" type="ORF">ACHHYP_16370</name>
</gene>
<reference evidence="2 3" key="1">
    <citation type="journal article" date="2014" name="Genome Biol. Evol.">
        <title>The secreted proteins of Achlya hypogyna and Thraustotheca clavata identify the ancestral oomycete secretome and reveal gene acquisitions by horizontal gene transfer.</title>
        <authorList>
            <person name="Misner I."/>
            <person name="Blouin N."/>
            <person name="Leonard G."/>
            <person name="Richards T.A."/>
            <person name="Lane C.E."/>
        </authorList>
    </citation>
    <scope>NUCLEOTIDE SEQUENCE [LARGE SCALE GENOMIC DNA]</scope>
    <source>
        <strain evidence="2 3">ATCC 48635</strain>
    </source>
</reference>
<feature type="compositionally biased region" description="Basic and acidic residues" evidence="1">
    <location>
        <begin position="238"/>
        <end position="247"/>
    </location>
</feature>
<accession>A0A1V9Y8Z9</accession>
<dbReference type="AlphaFoldDB" id="A0A1V9Y8Z9"/>